<accession>A0A0S3RYP9</accession>
<gene>
    <name evidence="13" type="primary">Vigan.04G327700</name>
    <name evidence="13" type="ORF">VIGAN_04327700</name>
</gene>
<evidence type="ECO:0000256" key="4">
    <source>
        <dbReference type="ARBA" id="ARBA00022622"/>
    </source>
</evidence>
<dbReference type="GO" id="GO:0098552">
    <property type="term" value="C:side of membrane"/>
    <property type="evidence" value="ECO:0007669"/>
    <property type="project" value="UniProtKB-KW"/>
</dbReference>
<proteinExistence type="inferred from homology"/>
<evidence type="ECO:0000256" key="7">
    <source>
        <dbReference type="ARBA" id="ARBA00023136"/>
    </source>
</evidence>
<dbReference type="InterPro" id="IPR045003">
    <property type="entry name" value="FLA_A"/>
</dbReference>
<name>A0A0S3RYP9_PHAAN</name>
<evidence type="ECO:0000259" key="12">
    <source>
        <dbReference type="PROSITE" id="PS50213"/>
    </source>
</evidence>
<dbReference type="PROSITE" id="PS50213">
    <property type="entry name" value="FAS1"/>
    <property type="match status" value="1"/>
</dbReference>
<dbReference type="Pfam" id="PF02469">
    <property type="entry name" value="Fasciclin"/>
    <property type="match status" value="1"/>
</dbReference>
<dbReference type="FunFam" id="2.30.180.10:FF:000006">
    <property type="entry name" value="Fasciclin-like arabinogalactan protein 11"/>
    <property type="match status" value="1"/>
</dbReference>
<evidence type="ECO:0000256" key="2">
    <source>
        <dbReference type="ARBA" id="ARBA00007843"/>
    </source>
</evidence>
<evidence type="ECO:0000256" key="6">
    <source>
        <dbReference type="ARBA" id="ARBA00022974"/>
    </source>
</evidence>
<keyword evidence="8" id="KW-0325">Glycoprotein</keyword>
<dbReference type="GO" id="GO:0005886">
    <property type="term" value="C:plasma membrane"/>
    <property type="evidence" value="ECO:0007669"/>
    <property type="project" value="UniProtKB-SubCell"/>
</dbReference>
<dbReference type="Proteomes" id="UP000291084">
    <property type="component" value="Chromosome 4"/>
</dbReference>
<keyword evidence="4" id="KW-0449">Lipoprotein</keyword>
<keyword evidence="6" id="KW-0654">Proteoglycan</keyword>
<keyword evidence="3" id="KW-1003">Cell membrane</keyword>
<keyword evidence="5" id="KW-0732">Signal</keyword>
<dbReference type="Gene3D" id="2.30.180.10">
    <property type="entry name" value="FAS1 domain"/>
    <property type="match status" value="1"/>
</dbReference>
<keyword evidence="4" id="KW-0336">GPI-anchor</keyword>
<organism evidence="13 14">
    <name type="scientific">Vigna angularis var. angularis</name>
    <dbReference type="NCBI Taxonomy" id="157739"/>
    <lineage>
        <taxon>Eukaryota</taxon>
        <taxon>Viridiplantae</taxon>
        <taxon>Streptophyta</taxon>
        <taxon>Embryophyta</taxon>
        <taxon>Tracheophyta</taxon>
        <taxon>Spermatophyta</taxon>
        <taxon>Magnoliopsida</taxon>
        <taxon>eudicotyledons</taxon>
        <taxon>Gunneridae</taxon>
        <taxon>Pentapetalae</taxon>
        <taxon>rosids</taxon>
        <taxon>fabids</taxon>
        <taxon>Fabales</taxon>
        <taxon>Fabaceae</taxon>
        <taxon>Papilionoideae</taxon>
        <taxon>50 kb inversion clade</taxon>
        <taxon>NPAAA clade</taxon>
        <taxon>indigoferoid/millettioid clade</taxon>
        <taxon>Phaseoleae</taxon>
        <taxon>Vigna</taxon>
    </lineage>
</organism>
<feature type="transmembrane region" description="Helical" evidence="11">
    <location>
        <begin position="7"/>
        <end position="28"/>
    </location>
</feature>
<feature type="region of interest" description="Disordered" evidence="10">
    <location>
        <begin position="240"/>
        <end position="272"/>
    </location>
</feature>
<sequence length="299" mass="32054">MRASCHLILIATFHLTFFTYGISMHPLLHVYITTPHLFLPLVTKISVFLLAFFLTPMAKFFHFLLLLFIQTISAQVAPTPAGPTNITQVLEKAGQFTTFIKLLKATQTADRLNSQLNNSNQGLTLFAPTDNAFSSLKAGTLNSINSQDQMQLVQFHILPTLYSISQFQTASNPLHTQAGNSDDGEYPLNVTTSGNQVNLTTGVIDTTVSNTIFSDNQLAVYQVDKVLLPMALFGSTAPAAAPAEAPAPTKPEKNVRAGAADSPSGSSDSSADASSAVSLKRKTVEVVTFVVAVIAVSCF</sequence>
<keyword evidence="11" id="KW-0812">Transmembrane</keyword>
<dbReference type="SUPFAM" id="SSF82153">
    <property type="entry name" value="FAS1 domain"/>
    <property type="match status" value="1"/>
</dbReference>
<feature type="compositionally biased region" description="Low complexity" evidence="10">
    <location>
        <begin position="257"/>
        <end position="272"/>
    </location>
</feature>
<evidence type="ECO:0000256" key="3">
    <source>
        <dbReference type="ARBA" id="ARBA00022475"/>
    </source>
</evidence>
<feature type="domain" description="FAS1" evidence="12">
    <location>
        <begin position="83"/>
        <end position="227"/>
    </location>
</feature>
<evidence type="ECO:0000256" key="11">
    <source>
        <dbReference type="SAM" id="Phobius"/>
    </source>
</evidence>
<dbReference type="OrthoDB" id="286301at2759"/>
<dbReference type="PANTHER" id="PTHR32077:SF65">
    <property type="entry name" value="FASCICLIN-LIKE ARABINOGALACTAN PROTEIN 11"/>
    <property type="match status" value="1"/>
</dbReference>
<keyword evidence="11" id="KW-1133">Transmembrane helix</keyword>
<comment type="subcellular location">
    <subcellularLocation>
        <location evidence="1">Cell membrane</location>
        <topology evidence="1">Lipid-anchor</topology>
        <topology evidence="1">GPI-anchor</topology>
    </subcellularLocation>
</comment>
<evidence type="ECO:0000256" key="5">
    <source>
        <dbReference type="ARBA" id="ARBA00022729"/>
    </source>
</evidence>
<keyword evidence="14" id="KW-1185">Reference proteome</keyword>
<evidence type="ECO:0000256" key="1">
    <source>
        <dbReference type="ARBA" id="ARBA00004609"/>
    </source>
</evidence>
<evidence type="ECO:0000256" key="9">
    <source>
        <dbReference type="ARBA" id="ARBA00024686"/>
    </source>
</evidence>
<evidence type="ECO:0000313" key="13">
    <source>
        <dbReference type="EMBL" id="BAT85703.1"/>
    </source>
</evidence>
<protein>
    <recommendedName>
        <fullName evidence="12">FAS1 domain-containing protein</fullName>
    </recommendedName>
</protein>
<dbReference type="GO" id="GO:0009834">
    <property type="term" value="P:plant-type secondary cell wall biogenesis"/>
    <property type="evidence" value="ECO:0007669"/>
    <property type="project" value="UniProtKB-ARBA"/>
</dbReference>
<comment type="similarity">
    <text evidence="2">Belongs to the fasciclin-like AGP family.</text>
</comment>
<dbReference type="SMART" id="SM00554">
    <property type="entry name" value="FAS1"/>
    <property type="match status" value="1"/>
</dbReference>
<reference evidence="13 14" key="1">
    <citation type="journal article" date="2015" name="Sci. Rep.">
        <title>The power of single molecule real-time sequencing technology in the de novo assembly of a eukaryotic genome.</title>
        <authorList>
            <person name="Sakai H."/>
            <person name="Naito K."/>
            <person name="Ogiso-Tanaka E."/>
            <person name="Takahashi Y."/>
            <person name="Iseki K."/>
            <person name="Muto C."/>
            <person name="Satou K."/>
            <person name="Teruya K."/>
            <person name="Shiroma A."/>
            <person name="Shimoji M."/>
            <person name="Hirano T."/>
            <person name="Itoh T."/>
            <person name="Kaga A."/>
            <person name="Tomooka N."/>
        </authorList>
    </citation>
    <scope>NUCLEOTIDE SEQUENCE [LARGE SCALE GENOMIC DNA]</scope>
    <source>
        <strain evidence="14">cv. Shumari</strain>
    </source>
</reference>
<evidence type="ECO:0000256" key="8">
    <source>
        <dbReference type="ARBA" id="ARBA00023180"/>
    </source>
</evidence>
<comment type="function">
    <text evidence="9">May be a cell surface adhesion protein.</text>
</comment>
<evidence type="ECO:0000256" key="10">
    <source>
        <dbReference type="SAM" id="MobiDB-lite"/>
    </source>
</evidence>
<dbReference type="InterPro" id="IPR036378">
    <property type="entry name" value="FAS1_dom_sf"/>
</dbReference>
<dbReference type="EMBL" id="AP015037">
    <property type="protein sequence ID" value="BAT85703.1"/>
    <property type="molecule type" value="Genomic_DNA"/>
</dbReference>
<dbReference type="PANTHER" id="PTHR32077">
    <property type="entry name" value="FASCICLIN-LIKE ARABINOGALACTAN PROTEIN"/>
    <property type="match status" value="1"/>
</dbReference>
<dbReference type="InterPro" id="IPR000782">
    <property type="entry name" value="FAS1_domain"/>
</dbReference>
<feature type="transmembrane region" description="Helical" evidence="11">
    <location>
        <begin position="48"/>
        <end position="69"/>
    </location>
</feature>
<keyword evidence="7 11" id="KW-0472">Membrane</keyword>
<evidence type="ECO:0000313" key="14">
    <source>
        <dbReference type="Proteomes" id="UP000291084"/>
    </source>
</evidence>
<dbReference type="AlphaFoldDB" id="A0A0S3RYP9"/>